<dbReference type="Proteomes" id="UP000684084">
    <property type="component" value="Unassembled WGS sequence"/>
</dbReference>
<dbReference type="PANTHER" id="PTHR45915">
    <property type="entry name" value="TRANSCRIPTION INTERMEDIARY FACTOR"/>
    <property type="match status" value="1"/>
</dbReference>
<dbReference type="PROSITE" id="PS50014">
    <property type="entry name" value="BROMODOMAIN_2"/>
    <property type="match status" value="1"/>
</dbReference>
<comment type="subcellular location">
    <subcellularLocation>
        <location evidence="1">Nucleus</location>
    </subcellularLocation>
</comment>
<dbReference type="InterPro" id="IPR001487">
    <property type="entry name" value="Bromodomain"/>
</dbReference>
<dbReference type="AlphaFoldDB" id="A0A915ZPN8"/>
<reference evidence="4" key="1">
    <citation type="submission" date="2020-05" db="EMBL/GenBank/DDBJ databases">
        <authorList>
            <person name="Rincon C."/>
            <person name="Sanders R I."/>
            <person name="Robbins C."/>
            <person name="Chaturvedi A."/>
        </authorList>
    </citation>
    <scope>NUCLEOTIDE SEQUENCE</scope>
    <source>
        <strain evidence="4">CHB12</strain>
    </source>
</reference>
<name>A0A915ZPN8_9GLOM</name>
<dbReference type="GO" id="GO:0005634">
    <property type="term" value="C:nucleus"/>
    <property type="evidence" value="ECO:0007669"/>
    <property type="project" value="UniProtKB-SubCell"/>
</dbReference>
<evidence type="ECO:0000313" key="4">
    <source>
        <dbReference type="EMBL" id="CAB5382388.1"/>
    </source>
</evidence>
<keyword evidence="2" id="KW-0103">Bromodomain</keyword>
<dbReference type="EMBL" id="CAGKOT010000046">
    <property type="protein sequence ID" value="CAB5382388.1"/>
    <property type="molecule type" value="Genomic_DNA"/>
</dbReference>
<sequence>MNVTENYIGYDALVSYLESKNPSYHGFLNLNQDIIISSLNSLTNSSLTLDKWQSFDITWYKHYLYVAKLLEPDIFVTIENKIKTEHLQRIKELQIYWQEIIKECDPALPKKKQDIKESDKNLTLAEISQPDTSLPKKTSKDSIKNLSKTLQSDLQEVIKENSVKNKVIKNPMDLFTINLKLKNNQYTSLEEFEKDICLIFCNCYTYNDVESEVYSSGKALECIFNKKWNEKLILQGNKQTRELKRVRDNDTEDTDRSWKKQIQILEQNKNNLMYRQVVDNALLIASAYENLVIGIGIDYHY</sequence>
<dbReference type="PANTHER" id="PTHR45915:SF2">
    <property type="entry name" value="TOUTATIS, ISOFORM E"/>
    <property type="match status" value="1"/>
</dbReference>
<proteinExistence type="predicted"/>
<comment type="caution">
    <text evidence="4">The sequence shown here is derived from an EMBL/GenBank/DDBJ whole genome shotgun (WGS) entry which is preliminary data.</text>
</comment>
<gene>
    <name evidence="4" type="ORF">CHRIB12_LOCUS17949</name>
</gene>
<dbReference type="GO" id="GO:0000785">
    <property type="term" value="C:chromatin"/>
    <property type="evidence" value="ECO:0007669"/>
    <property type="project" value="TreeGrafter"/>
</dbReference>
<dbReference type="OrthoDB" id="21449at2759"/>
<dbReference type="SMART" id="SM00297">
    <property type="entry name" value="BROMO"/>
    <property type="match status" value="1"/>
</dbReference>
<dbReference type="VEuPathDB" id="FungiDB:RhiirFUN_002816"/>
<evidence type="ECO:0000256" key="2">
    <source>
        <dbReference type="PROSITE-ProRule" id="PRU00035"/>
    </source>
</evidence>
<evidence type="ECO:0000256" key="1">
    <source>
        <dbReference type="ARBA" id="ARBA00004123"/>
    </source>
</evidence>
<evidence type="ECO:0000259" key="3">
    <source>
        <dbReference type="PROSITE" id="PS50014"/>
    </source>
</evidence>
<protein>
    <recommendedName>
        <fullName evidence="3">Bromo domain-containing protein</fullName>
    </recommendedName>
</protein>
<feature type="domain" description="Bromo" evidence="3">
    <location>
        <begin position="166"/>
        <end position="214"/>
    </location>
</feature>
<dbReference type="Pfam" id="PF00439">
    <property type="entry name" value="Bromodomain"/>
    <property type="match status" value="1"/>
</dbReference>
<evidence type="ECO:0000313" key="5">
    <source>
        <dbReference type="Proteomes" id="UP000684084"/>
    </source>
</evidence>
<organism evidence="4 5">
    <name type="scientific">Rhizophagus irregularis</name>
    <dbReference type="NCBI Taxonomy" id="588596"/>
    <lineage>
        <taxon>Eukaryota</taxon>
        <taxon>Fungi</taxon>
        <taxon>Fungi incertae sedis</taxon>
        <taxon>Mucoromycota</taxon>
        <taxon>Glomeromycotina</taxon>
        <taxon>Glomeromycetes</taxon>
        <taxon>Glomerales</taxon>
        <taxon>Glomeraceae</taxon>
        <taxon>Rhizophagus</taxon>
    </lineage>
</organism>
<accession>A0A915ZPN8</accession>